<comment type="caution">
    <text evidence="2">The sequence shown here is derived from an EMBL/GenBank/DDBJ whole genome shotgun (WGS) entry which is preliminary data.</text>
</comment>
<name>A0A9P6PM34_9FUNG</name>
<proteinExistence type="predicted"/>
<accession>A0A9P6PM34</accession>
<dbReference type="AlphaFoldDB" id="A0A9P6PM34"/>
<feature type="non-terminal residue" evidence="2">
    <location>
        <position position="634"/>
    </location>
</feature>
<feature type="compositionally biased region" description="Basic and acidic residues" evidence="1">
    <location>
        <begin position="462"/>
        <end position="477"/>
    </location>
</feature>
<reference evidence="2" key="1">
    <citation type="journal article" date="2020" name="Fungal Divers.">
        <title>Resolving the Mortierellaceae phylogeny through synthesis of multi-gene phylogenetics and phylogenomics.</title>
        <authorList>
            <person name="Vandepol N."/>
            <person name="Liber J."/>
            <person name="Desiro A."/>
            <person name="Na H."/>
            <person name="Kennedy M."/>
            <person name="Barry K."/>
            <person name="Grigoriev I.V."/>
            <person name="Miller A.N."/>
            <person name="O'Donnell K."/>
            <person name="Stajich J.E."/>
            <person name="Bonito G."/>
        </authorList>
    </citation>
    <scope>NUCLEOTIDE SEQUENCE</scope>
    <source>
        <strain evidence="2">KOD948</strain>
    </source>
</reference>
<dbReference type="InterPro" id="IPR026153">
    <property type="entry name" value="Treslin"/>
</dbReference>
<dbReference type="GO" id="GO:0005634">
    <property type="term" value="C:nucleus"/>
    <property type="evidence" value="ECO:0007669"/>
    <property type="project" value="InterPro"/>
</dbReference>
<keyword evidence="3" id="KW-1185">Reference proteome</keyword>
<dbReference type="GO" id="GO:0030174">
    <property type="term" value="P:regulation of DNA-templated DNA replication initiation"/>
    <property type="evidence" value="ECO:0007669"/>
    <property type="project" value="TreeGrafter"/>
</dbReference>
<dbReference type="GO" id="GO:0006260">
    <property type="term" value="P:DNA replication"/>
    <property type="evidence" value="ECO:0007669"/>
    <property type="project" value="InterPro"/>
</dbReference>
<dbReference type="GO" id="GO:0010212">
    <property type="term" value="P:response to ionizing radiation"/>
    <property type="evidence" value="ECO:0007669"/>
    <property type="project" value="InterPro"/>
</dbReference>
<protein>
    <submittedName>
        <fullName evidence="2">Uncharacterized protein</fullName>
    </submittedName>
</protein>
<dbReference type="PANTHER" id="PTHR21556:SF2">
    <property type="entry name" value="TRESLIN"/>
    <property type="match status" value="1"/>
</dbReference>
<dbReference type="EMBL" id="JAAAJA010000771">
    <property type="protein sequence ID" value="KAG0249770.1"/>
    <property type="molecule type" value="Genomic_DNA"/>
</dbReference>
<dbReference type="GO" id="GO:0033314">
    <property type="term" value="P:mitotic DNA replication checkpoint signaling"/>
    <property type="evidence" value="ECO:0007669"/>
    <property type="project" value="InterPro"/>
</dbReference>
<sequence>MFPASLGHSSTSHGKAPLNVVFIIDTHLPPNVDEVQTKRAVLYLRRSLVRILLYFQCHMDPKFQWTYQFFNSRMPQDICQISNRMLQSLSMNTINSCAQEYQKIIEAESASLLPLEKVASASTMMARTSGLGNVSPCFNLRRQLVHSMADFGLGIASYQSPMKPAASFVRSHSLQKHFPPVTTRNYMYVLSPLPRTWSETVFFLDGKRQTHNRAAMLGPRRNDILEVLKGVKDAFFDQGLWDRFLDQRMSLNWIDTGMKDNSEETSKSQTRISAMLLIRSTLEQIMKAFGGHIIPQRILCQTFASKDIYSFATVFRTYRSLQINPGLGVKMSKDSWQALPSAPVGLDTEDMHPTNVIWSGELQCANTSQFLCSIDIAESQTASSSSALSSMDDIESIRVLKRISSRVIAPNLSSIKISTTAICFPQEDKGEPCENASYLLRSLRTKNDALLLEVTFTQDSTDSDHEPADEHGPDRQGGKNGASKVRPYTRQALLHSAVHGSGIIQILEDGPDLRSNLSSNLSKTCKAQPFNMAMMEISWSKLGAFVEQEDRKPAERSNYRLEVMPTCMLDLFKPTRAQSDSAADSKNMVVTKPLPGDSIAGIEGPPEEITAVADIDGLCLGIRKAYLEHLYQDE</sequence>
<evidence type="ECO:0000256" key="1">
    <source>
        <dbReference type="SAM" id="MobiDB-lite"/>
    </source>
</evidence>
<dbReference type="OrthoDB" id="2144998at2759"/>
<organism evidence="2 3">
    <name type="scientific">Mortierella polycephala</name>
    <dbReference type="NCBI Taxonomy" id="41804"/>
    <lineage>
        <taxon>Eukaryota</taxon>
        <taxon>Fungi</taxon>
        <taxon>Fungi incertae sedis</taxon>
        <taxon>Mucoromycota</taxon>
        <taxon>Mortierellomycotina</taxon>
        <taxon>Mortierellomycetes</taxon>
        <taxon>Mortierellales</taxon>
        <taxon>Mortierellaceae</taxon>
        <taxon>Mortierella</taxon>
    </lineage>
</organism>
<evidence type="ECO:0000313" key="2">
    <source>
        <dbReference type="EMBL" id="KAG0249770.1"/>
    </source>
</evidence>
<dbReference type="PANTHER" id="PTHR21556">
    <property type="entry name" value="TRESLIN"/>
    <property type="match status" value="1"/>
</dbReference>
<dbReference type="GO" id="GO:0007095">
    <property type="term" value="P:mitotic G2 DNA damage checkpoint signaling"/>
    <property type="evidence" value="ECO:0007669"/>
    <property type="project" value="TreeGrafter"/>
</dbReference>
<gene>
    <name evidence="2" type="ORF">BG011_008976</name>
</gene>
<evidence type="ECO:0000313" key="3">
    <source>
        <dbReference type="Proteomes" id="UP000726737"/>
    </source>
</evidence>
<dbReference type="Proteomes" id="UP000726737">
    <property type="component" value="Unassembled WGS sequence"/>
</dbReference>
<dbReference type="GO" id="GO:0003682">
    <property type="term" value="F:chromatin binding"/>
    <property type="evidence" value="ECO:0007669"/>
    <property type="project" value="TreeGrafter"/>
</dbReference>
<feature type="region of interest" description="Disordered" evidence="1">
    <location>
        <begin position="457"/>
        <end position="484"/>
    </location>
</feature>